<dbReference type="Proteomes" id="UP000658131">
    <property type="component" value="Unassembled WGS sequence"/>
</dbReference>
<comment type="similarity">
    <text evidence="2">Belongs to the 'phage' integrase family.</text>
</comment>
<evidence type="ECO:0000259" key="8">
    <source>
        <dbReference type="PROSITE" id="PS51900"/>
    </source>
</evidence>
<keyword evidence="3" id="KW-0229">DNA integration</keyword>
<dbReference type="SUPFAM" id="SSF56349">
    <property type="entry name" value="DNA breaking-rejoining enzymes"/>
    <property type="match status" value="1"/>
</dbReference>
<dbReference type="Pfam" id="PF14659">
    <property type="entry name" value="Phage_int_SAM_3"/>
    <property type="match status" value="1"/>
</dbReference>
<keyword evidence="5" id="KW-0233">DNA recombination</keyword>
<evidence type="ECO:0000313" key="10">
    <source>
        <dbReference type="Proteomes" id="UP000658131"/>
    </source>
</evidence>
<dbReference type="CDD" id="cd01189">
    <property type="entry name" value="INT_ICEBs1_C_like"/>
    <property type="match status" value="1"/>
</dbReference>
<dbReference type="InterPro" id="IPR002104">
    <property type="entry name" value="Integrase_catalytic"/>
</dbReference>
<dbReference type="InterPro" id="IPR013762">
    <property type="entry name" value="Integrase-like_cat_sf"/>
</dbReference>
<dbReference type="PROSITE" id="PS51900">
    <property type="entry name" value="CB"/>
    <property type="match status" value="1"/>
</dbReference>
<dbReference type="Gene3D" id="1.10.443.10">
    <property type="entry name" value="Intergrase catalytic core"/>
    <property type="match status" value="1"/>
</dbReference>
<evidence type="ECO:0000256" key="5">
    <source>
        <dbReference type="ARBA" id="ARBA00023172"/>
    </source>
</evidence>
<dbReference type="PROSITE" id="PS51898">
    <property type="entry name" value="TYR_RECOMBINASE"/>
    <property type="match status" value="1"/>
</dbReference>
<evidence type="ECO:0000259" key="7">
    <source>
        <dbReference type="PROSITE" id="PS51898"/>
    </source>
</evidence>
<evidence type="ECO:0000256" key="4">
    <source>
        <dbReference type="ARBA" id="ARBA00023125"/>
    </source>
</evidence>
<evidence type="ECO:0000256" key="2">
    <source>
        <dbReference type="ARBA" id="ARBA00008857"/>
    </source>
</evidence>
<feature type="domain" description="Core-binding (CB)" evidence="8">
    <location>
        <begin position="70"/>
        <end position="151"/>
    </location>
</feature>
<name>A0ABR7NEP6_9FIRM</name>
<sequence>MSKRRGHGEGTFFHDVKRNTWQYKIVLGYNDDGFPIRKTFYGKTRAEAHKKGREYVAALGNRSISISPDMKLCDWVQRWLESYKADTIKQTSYHQLELLISKIPDSLREKKVQDITPIELQSFINQFSVDYSKSYIDKMRFMLRSIFTEAQENGLCSQNPARRIKAPNVREKPREAYSPSDCAIIKAFAARYHNQVIATAIVTLLYTGLRRGELLGLSWDDLSEQYITINRGVYLENNRPVIKEYQAKTESSLRAVPLIPEVSALIYRLPRRGRYIFCVKSGGLMHPRNFSRDYDRFFDKLKSEYPDFRVLSPHCCRHTYATLTLAAGANLRVVQQLLGHTDIKTTSRYTHPDQHLLYQAAQEMSALIPQDNKQDKTLNHAKKQSE</sequence>
<dbReference type="EMBL" id="JACRTB010000001">
    <property type="protein sequence ID" value="MBC8574881.1"/>
    <property type="molecule type" value="Genomic_DNA"/>
</dbReference>
<dbReference type="Gene3D" id="1.10.150.130">
    <property type="match status" value="1"/>
</dbReference>
<accession>A0ABR7NEP6</accession>
<keyword evidence="4 6" id="KW-0238">DNA-binding</keyword>
<comment type="function">
    <text evidence="1">Site-specific tyrosine recombinase, which acts by catalyzing the cutting and rejoining of the recombining DNA molecules.</text>
</comment>
<reference evidence="9 10" key="1">
    <citation type="submission" date="2020-08" db="EMBL/GenBank/DDBJ databases">
        <title>Genome public.</title>
        <authorList>
            <person name="Liu C."/>
            <person name="Sun Q."/>
        </authorList>
    </citation>
    <scope>NUCLEOTIDE SEQUENCE [LARGE SCALE GENOMIC DNA]</scope>
    <source>
        <strain evidence="9 10">BX1</strain>
    </source>
</reference>
<evidence type="ECO:0000256" key="1">
    <source>
        <dbReference type="ARBA" id="ARBA00003283"/>
    </source>
</evidence>
<protein>
    <submittedName>
        <fullName evidence="9">Site-specific integrase</fullName>
    </submittedName>
</protein>
<dbReference type="InterPro" id="IPR044068">
    <property type="entry name" value="CB"/>
</dbReference>
<dbReference type="PANTHER" id="PTHR30349:SF91">
    <property type="entry name" value="INTA PROTEIN"/>
    <property type="match status" value="1"/>
</dbReference>
<dbReference type="Pfam" id="PF00589">
    <property type="entry name" value="Phage_integrase"/>
    <property type="match status" value="1"/>
</dbReference>
<dbReference type="InterPro" id="IPR011010">
    <property type="entry name" value="DNA_brk_join_enz"/>
</dbReference>
<evidence type="ECO:0000313" key="9">
    <source>
        <dbReference type="EMBL" id="MBC8574881.1"/>
    </source>
</evidence>
<dbReference type="RefSeq" id="WP_316248675.1">
    <property type="nucleotide sequence ID" value="NZ_JACRTB010000001.1"/>
</dbReference>
<comment type="caution">
    <text evidence="9">The sequence shown here is derived from an EMBL/GenBank/DDBJ whole genome shotgun (WGS) entry which is preliminary data.</text>
</comment>
<evidence type="ECO:0000256" key="6">
    <source>
        <dbReference type="PROSITE-ProRule" id="PRU01248"/>
    </source>
</evidence>
<dbReference type="InterPro" id="IPR004107">
    <property type="entry name" value="Integrase_SAM-like_N"/>
</dbReference>
<dbReference type="PANTHER" id="PTHR30349">
    <property type="entry name" value="PHAGE INTEGRASE-RELATED"/>
    <property type="match status" value="1"/>
</dbReference>
<feature type="domain" description="Tyr recombinase" evidence="7">
    <location>
        <begin position="172"/>
        <end position="362"/>
    </location>
</feature>
<dbReference type="InterPro" id="IPR050090">
    <property type="entry name" value="Tyrosine_recombinase_XerCD"/>
</dbReference>
<dbReference type="InterPro" id="IPR010998">
    <property type="entry name" value="Integrase_recombinase_N"/>
</dbReference>
<gene>
    <name evidence="9" type="ORF">H8717_00445</name>
</gene>
<evidence type="ECO:0000256" key="3">
    <source>
        <dbReference type="ARBA" id="ARBA00022908"/>
    </source>
</evidence>
<keyword evidence="10" id="KW-1185">Reference proteome</keyword>
<organism evidence="9 10">
    <name type="scientific">Yanshouia hominis</name>
    <dbReference type="NCBI Taxonomy" id="2763673"/>
    <lineage>
        <taxon>Bacteria</taxon>
        <taxon>Bacillati</taxon>
        <taxon>Bacillota</taxon>
        <taxon>Clostridia</taxon>
        <taxon>Eubacteriales</taxon>
        <taxon>Oscillospiraceae</taxon>
        <taxon>Yanshouia</taxon>
    </lineage>
</organism>
<proteinExistence type="inferred from homology"/>